<comment type="caution">
    <text evidence="1">The sequence shown here is derived from an EMBL/GenBank/DDBJ whole genome shotgun (WGS) entry which is preliminary data.</text>
</comment>
<dbReference type="Proteomes" id="UP001155604">
    <property type="component" value="Unassembled WGS sequence"/>
</dbReference>
<dbReference type="EMBL" id="JAMTCC010000003">
    <property type="protein sequence ID" value="MCT7944292.1"/>
    <property type="molecule type" value="Genomic_DNA"/>
</dbReference>
<evidence type="ECO:0000313" key="2">
    <source>
        <dbReference type="Proteomes" id="UP001155604"/>
    </source>
</evidence>
<evidence type="ECO:0000313" key="1">
    <source>
        <dbReference type="EMBL" id="MCT7944292.1"/>
    </source>
</evidence>
<sequence length="65" mass="7826">MESNAMLMERWDADEEKAEQLRRYQLCLDEFNELDFHDVYIAEIKQEYQQLAELVKVQSTSAPER</sequence>
<dbReference type="AlphaFoldDB" id="A0A9X2WSJ6"/>
<organism evidence="1 2">
    <name type="scientific">Shewanella septentrionalis</name>
    <dbReference type="NCBI Taxonomy" id="2952223"/>
    <lineage>
        <taxon>Bacteria</taxon>
        <taxon>Pseudomonadati</taxon>
        <taxon>Pseudomonadota</taxon>
        <taxon>Gammaproteobacteria</taxon>
        <taxon>Alteromonadales</taxon>
        <taxon>Shewanellaceae</taxon>
        <taxon>Shewanella</taxon>
    </lineage>
</organism>
<name>A0A9X2WSJ6_9GAMM</name>
<protein>
    <submittedName>
        <fullName evidence="1">Uncharacterized protein</fullName>
    </submittedName>
</protein>
<gene>
    <name evidence="1" type="ORF">NE536_02795</name>
</gene>
<accession>A0A9X2WSJ6</accession>
<keyword evidence="2" id="KW-1185">Reference proteome</keyword>
<proteinExistence type="predicted"/>
<reference evidence="1" key="1">
    <citation type="journal article" date="2023" name="Int. J. Syst. Evol. Microbiol.">
        <title>&lt;i&gt;Shewanella septentrionalis&lt;/i&gt; sp. nov. and &lt;i&gt;Shewanella holmiensis&lt;/i&gt; sp. nov., isolated from Baltic Sea water and sediments.</title>
        <authorList>
            <person name="Martin-Rodriguez A.J."/>
            <person name="Thorell K."/>
            <person name="Joffre E."/>
            <person name="Jensie-Markopoulos S."/>
            <person name="Moore E.R.B."/>
            <person name="Sjoling A."/>
        </authorList>
    </citation>
    <scope>NUCLEOTIDE SEQUENCE</scope>
    <source>
        <strain evidence="1">SP1W3</strain>
    </source>
</reference>